<protein>
    <submittedName>
        <fullName evidence="1">Uncharacterized protein</fullName>
    </submittedName>
</protein>
<evidence type="ECO:0000313" key="1">
    <source>
        <dbReference type="EMBL" id="KFD62169.1"/>
    </source>
</evidence>
<sequence length="85" mass="9268">SIAFSLPYSQAFLSTAVSFSSHHVSSLPAFNVICFDGYLFMAFSEKIKNLCSLWRASRKSPKISSKIAKNNLNFPTSNGESATGL</sequence>
<name>A0A085MY73_9BILA</name>
<organism evidence="1">
    <name type="scientific">Trichuris suis</name>
    <name type="common">pig whipworm</name>
    <dbReference type="NCBI Taxonomy" id="68888"/>
    <lineage>
        <taxon>Eukaryota</taxon>
        <taxon>Metazoa</taxon>
        <taxon>Ecdysozoa</taxon>
        <taxon>Nematoda</taxon>
        <taxon>Enoplea</taxon>
        <taxon>Dorylaimia</taxon>
        <taxon>Trichinellida</taxon>
        <taxon>Trichuridae</taxon>
        <taxon>Trichuris</taxon>
    </lineage>
</organism>
<accession>A0A085MY73</accession>
<reference evidence="1" key="1">
    <citation type="journal article" date="2014" name="Nat. Genet.">
        <title>Genome and transcriptome of the porcine whipworm Trichuris suis.</title>
        <authorList>
            <person name="Jex A.R."/>
            <person name="Nejsum P."/>
            <person name="Schwarz E.M."/>
            <person name="Hu L."/>
            <person name="Young N.D."/>
            <person name="Hall R.S."/>
            <person name="Korhonen P.K."/>
            <person name="Liao S."/>
            <person name="Thamsborg S."/>
            <person name="Xia J."/>
            <person name="Xu P."/>
            <person name="Wang S."/>
            <person name="Scheerlinck J.P."/>
            <person name="Hofmann A."/>
            <person name="Sternberg P.W."/>
            <person name="Wang J."/>
            <person name="Gasser R.B."/>
        </authorList>
    </citation>
    <scope>NUCLEOTIDE SEQUENCE [LARGE SCALE GENOMIC DNA]</scope>
    <source>
        <strain evidence="1">DCEP-RM93F</strain>
    </source>
</reference>
<feature type="non-terminal residue" evidence="1">
    <location>
        <position position="1"/>
    </location>
</feature>
<dbReference type="EMBL" id="KL367601">
    <property type="protein sequence ID" value="KFD62169.1"/>
    <property type="molecule type" value="Genomic_DNA"/>
</dbReference>
<dbReference type="Proteomes" id="UP000030758">
    <property type="component" value="Unassembled WGS sequence"/>
</dbReference>
<dbReference type="AlphaFoldDB" id="A0A085MY73"/>
<gene>
    <name evidence="1" type="ORF">M514_25654</name>
</gene>
<proteinExistence type="predicted"/>